<name>A0ACB9MNZ3_9MYRT</name>
<gene>
    <name evidence="1" type="ORF">MLD38_030024</name>
</gene>
<proteinExistence type="predicted"/>
<keyword evidence="2" id="KW-1185">Reference proteome</keyword>
<accession>A0ACB9MNZ3</accession>
<organism evidence="1 2">
    <name type="scientific">Melastoma candidum</name>
    <dbReference type="NCBI Taxonomy" id="119954"/>
    <lineage>
        <taxon>Eukaryota</taxon>
        <taxon>Viridiplantae</taxon>
        <taxon>Streptophyta</taxon>
        <taxon>Embryophyta</taxon>
        <taxon>Tracheophyta</taxon>
        <taxon>Spermatophyta</taxon>
        <taxon>Magnoliopsida</taxon>
        <taxon>eudicotyledons</taxon>
        <taxon>Gunneridae</taxon>
        <taxon>Pentapetalae</taxon>
        <taxon>rosids</taxon>
        <taxon>malvids</taxon>
        <taxon>Myrtales</taxon>
        <taxon>Melastomataceae</taxon>
        <taxon>Melastomatoideae</taxon>
        <taxon>Melastomateae</taxon>
        <taxon>Melastoma</taxon>
    </lineage>
</organism>
<sequence length="152" mass="17086">MFEIRRTNSSAAASKRPAPSSPASPSSPSLPKRSKSVKKVSWWDQMWEKDLRPEPAGSGARSCDPQLTGGKGTSQMKPGMHVLKDSKDLEECMTEWVICENSRGYKSFEFICPCKATFHIVLAGKALYYKRGVRIRHTEFPGKLRVKFLYAD</sequence>
<comment type="caution">
    <text evidence="1">The sequence shown here is derived from an EMBL/GenBank/DDBJ whole genome shotgun (WGS) entry which is preliminary data.</text>
</comment>
<reference evidence="2" key="1">
    <citation type="journal article" date="2023" name="Front. Plant Sci.">
        <title>Chromosomal-level genome assembly of Melastoma candidum provides insights into trichome evolution.</title>
        <authorList>
            <person name="Zhong Y."/>
            <person name="Wu W."/>
            <person name="Sun C."/>
            <person name="Zou P."/>
            <person name="Liu Y."/>
            <person name="Dai S."/>
            <person name="Zhou R."/>
        </authorList>
    </citation>
    <scope>NUCLEOTIDE SEQUENCE [LARGE SCALE GENOMIC DNA]</scope>
</reference>
<evidence type="ECO:0000313" key="2">
    <source>
        <dbReference type="Proteomes" id="UP001057402"/>
    </source>
</evidence>
<protein>
    <submittedName>
        <fullName evidence="1">Uncharacterized protein</fullName>
    </submittedName>
</protein>
<evidence type="ECO:0000313" key="1">
    <source>
        <dbReference type="EMBL" id="KAI4324541.1"/>
    </source>
</evidence>
<dbReference type="EMBL" id="CM042888">
    <property type="protein sequence ID" value="KAI4324541.1"/>
    <property type="molecule type" value="Genomic_DNA"/>
</dbReference>
<dbReference type="Proteomes" id="UP001057402">
    <property type="component" value="Chromosome 9"/>
</dbReference>